<evidence type="ECO:0000256" key="1">
    <source>
        <dbReference type="ARBA" id="ARBA00004141"/>
    </source>
</evidence>
<organism evidence="8 9">
    <name type="scientific">Saccoglossus kowalevskii</name>
    <name type="common">Acorn worm</name>
    <dbReference type="NCBI Taxonomy" id="10224"/>
    <lineage>
        <taxon>Eukaryota</taxon>
        <taxon>Metazoa</taxon>
        <taxon>Hemichordata</taxon>
        <taxon>Enteropneusta</taxon>
        <taxon>Harrimaniidae</taxon>
        <taxon>Saccoglossus</taxon>
    </lineage>
</organism>
<dbReference type="PANTHER" id="PTHR12995:SF4">
    <property type="entry name" value="FI21814P1"/>
    <property type="match status" value="1"/>
</dbReference>
<feature type="transmembrane region" description="Helical" evidence="7">
    <location>
        <begin position="110"/>
        <end position="126"/>
    </location>
</feature>
<gene>
    <name evidence="9" type="primary">LOC100378802</name>
</gene>
<dbReference type="Pfam" id="PF10271">
    <property type="entry name" value="Tmp39"/>
    <property type="match status" value="1"/>
</dbReference>
<keyword evidence="3 7" id="KW-0812">Transmembrane</keyword>
<proteinExistence type="inferred from homology"/>
<feature type="non-terminal residue" evidence="9">
    <location>
        <position position="403"/>
    </location>
</feature>
<comment type="subcellular location">
    <subcellularLocation>
        <location evidence="1">Membrane</location>
        <topology evidence="1">Multi-pass membrane protein</topology>
    </subcellularLocation>
</comment>
<evidence type="ECO:0000256" key="4">
    <source>
        <dbReference type="ARBA" id="ARBA00022989"/>
    </source>
</evidence>
<protein>
    <submittedName>
        <fullName evidence="9">Transmembrane protein 39A-like</fullName>
    </submittedName>
</protein>
<feature type="transmembrane region" description="Helical" evidence="7">
    <location>
        <begin position="275"/>
        <end position="298"/>
    </location>
</feature>
<evidence type="ECO:0000313" key="9">
    <source>
        <dbReference type="RefSeq" id="XP_002731817.2"/>
    </source>
</evidence>
<evidence type="ECO:0000256" key="6">
    <source>
        <dbReference type="SAM" id="MobiDB-lite"/>
    </source>
</evidence>
<keyword evidence="5 7" id="KW-0472">Membrane</keyword>
<dbReference type="InterPro" id="IPR019397">
    <property type="entry name" value="Uncharacterised_TMEM39"/>
</dbReference>
<feature type="transmembrane region" description="Helical" evidence="7">
    <location>
        <begin position="248"/>
        <end position="269"/>
    </location>
</feature>
<feature type="region of interest" description="Disordered" evidence="6">
    <location>
        <begin position="1"/>
        <end position="44"/>
    </location>
</feature>
<feature type="transmembrane region" description="Helical" evidence="7">
    <location>
        <begin position="71"/>
        <end position="90"/>
    </location>
</feature>
<dbReference type="PANTHER" id="PTHR12995">
    <property type="entry name" value="FI21814P1"/>
    <property type="match status" value="1"/>
</dbReference>
<comment type="similarity">
    <text evidence="2">Belongs to the TMEM39 family.</text>
</comment>
<evidence type="ECO:0000256" key="7">
    <source>
        <dbReference type="SAM" id="Phobius"/>
    </source>
</evidence>
<evidence type="ECO:0000313" key="8">
    <source>
        <dbReference type="Proteomes" id="UP000694865"/>
    </source>
</evidence>
<evidence type="ECO:0000256" key="2">
    <source>
        <dbReference type="ARBA" id="ARBA00010737"/>
    </source>
</evidence>
<feature type="transmembrane region" description="Helical" evidence="7">
    <location>
        <begin position="146"/>
        <end position="168"/>
    </location>
</feature>
<name>A0ABM0GKE6_SACKO</name>
<feature type="compositionally biased region" description="Polar residues" evidence="6">
    <location>
        <begin position="25"/>
        <end position="34"/>
    </location>
</feature>
<reference evidence="9" key="1">
    <citation type="submission" date="2025-08" db="UniProtKB">
        <authorList>
            <consortium name="RefSeq"/>
        </authorList>
    </citation>
    <scope>IDENTIFICATION</scope>
    <source>
        <tissue evidence="9">Testes</tissue>
    </source>
</reference>
<dbReference type="RefSeq" id="XP_002731817.2">
    <property type="nucleotide sequence ID" value="XM_002731771.2"/>
</dbReference>
<keyword evidence="8" id="KW-1185">Reference proteome</keyword>
<evidence type="ECO:0000256" key="5">
    <source>
        <dbReference type="ARBA" id="ARBA00023136"/>
    </source>
</evidence>
<accession>A0ABM0GKE6</accession>
<sequence length="403" mass="46723">MPGGRRGPGRPQLSRTMPPPLHTIGGSQSATLRQRNGPNTVVGTTPVTTTLITITPIKHQQIPDLPMDNNLIFEVTVFFYLVMALFLQYINIYRTVWWLPHSPATTALNFYLIDVHLVVFIIVLLTRRLVWKMIREFYSSLDVKAVLFWVAQVLKCVVLVLLLGTLIWTMVHMFLNNSVLNLLFLAYPLVSYFLLYGSTLEPDKANTEELHQFNTAVLPHHKCTLSPDAIRHEVDLLRFDFNAKIKQVLFNSMVCAYYVGFVPVCFVQNSLYFDIWWSCQHIGFVWLNSFVMFTTHLMPSKYCDVLHRCALHLGKWQRIDHGYSNTPQHVWSDMTVWPQGVLVRYNKGLYKAMGPQNVAYPADSSHARFYFMFHKPLRLLNWLISLQLSLILYQLYLLLRSSH</sequence>
<evidence type="ECO:0000256" key="3">
    <source>
        <dbReference type="ARBA" id="ARBA00022692"/>
    </source>
</evidence>
<keyword evidence="4 7" id="KW-1133">Transmembrane helix</keyword>
<feature type="transmembrane region" description="Helical" evidence="7">
    <location>
        <begin position="174"/>
        <end position="195"/>
    </location>
</feature>
<feature type="transmembrane region" description="Helical" evidence="7">
    <location>
        <begin position="379"/>
        <end position="399"/>
    </location>
</feature>
<dbReference type="Proteomes" id="UP000694865">
    <property type="component" value="Unplaced"/>
</dbReference>
<dbReference type="GeneID" id="100378802"/>